<organism evidence="1 2">
    <name type="scientific">Candidatus Yanofskybacteria bacterium RIFCSPHIGHO2_02_FULL_39_10</name>
    <dbReference type="NCBI Taxonomy" id="1802674"/>
    <lineage>
        <taxon>Bacteria</taxon>
        <taxon>Candidatus Yanofskyibacteriota</taxon>
    </lineage>
</organism>
<comment type="caution">
    <text evidence="1">The sequence shown here is derived from an EMBL/GenBank/DDBJ whole genome shotgun (WGS) entry which is preliminary data.</text>
</comment>
<dbReference type="Proteomes" id="UP000178908">
    <property type="component" value="Unassembled WGS sequence"/>
</dbReference>
<dbReference type="EMBL" id="MGJO01000031">
    <property type="protein sequence ID" value="OGN09124.1"/>
    <property type="molecule type" value="Genomic_DNA"/>
</dbReference>
<name>A0A1F8F7J1_9BACT</name>
<evidence type="ECO:0000313" key="2">
    <source>
        <dbReference type="Proteomes" id="UP000178908"/>
    </source>
</evidence>
<dbReference type="AlphaFoldDB" id="A0A1F8F7J1"/>
<reference evidence="1 2" key="1">
    <citation type="journal article" date="2016" name="Nat. Commun.">
        <title>Thousands of microbial genomes shed light on interconnected biogeochemical processes in an aquifer system.</title>
        <authorList>
            <person name="Anantharaman K."/>
            <person name="Brown C.T."/>
            <person name="Hug L.A."/>
            <person name="Sharon I."/>
            <person name="Castelle C.J."/>
            <person name="Probst A.J."/>
            <person name="Thomas B.C."/>
            <person name="Singh A."/>
            <person name="Wilkins M.J."/>
            <person name="Karaoz U."/>
            <person name="Brodie E.L."/>
            <person name="Williams K.H."/>
            <person name="Hubbard S.S."/>
            <person name="Banfield J.F."/>
        </authorList>
    </citation>
    <scope>NUCLEOTIDE SEQUENCE [LARGE SCALE GENOMIC DNA]</scope>
</reference>
<evidence type="ECO:0000313" key="1">
    <source>
        <dbReference type="EMBL" id="OGN09124.1"/>
    </source>
</evidence>
<sequence>MGKQTTALATVQVPSTDLIRGDNEFLPPEPYIPEYMDSKEFEAYKYLIGDRNHCDNVSFIYQDVLQILVKLDIRVYPTDKVCDLLNKQLNYYQKTVNKDAFQVIWRPTTDSSKYELPIPARIIKLMQQLQAASGHWYFKGDRDPYGRFVISDISKSYGNSIFADDRSLICFLAIELYATSGSNTGYQSRYFIIIDAWRGPTFSDEEAKI</sequence>
<protein>
    <submittedName>
        <fullName evidence="1">Uncharacterized protein</fullName>
    </submittedName>
</protein>
<accession>A0A1F8F7J1</accession>
<proteinExistence type="predicted"/>
<gene>
    <name evidence="1" type="ORF">A3C61_00975</name>
</gene>